<feature type="region of interest" description="Disordered" evidence="1">
    <location>
        <begin position="1"/>
        <end position="24"/>
    </location>
</feature>
<accession>A0A1R1PVN6</accession>
<sequence length="96" mass="10976">MVSIIENESTTKLENENSELQTKTKNRKNDIIICPSRRVIRSAAKVRQYCSDQCLVKSAYFSKQLGSEALHLKFSTGTFQSKQKLEVLPLDLNLNR</sequence>
<reference evidence="3" key="1">
    <citation type="submission" date="2017-01" db="EMBL/GenBank/DDBJ databases">
        <authorList>
            <person name="Wang Y."/>
            <person name="White M."/>
            <person name="Kvist S."/>
            <person name="Moncalvo J.-M."/>
        </authorList>
    </citation>
    <scope>NUCLEOTIDE SEQUENCE [LARGE SCALE GENOMIC DNA]</scope>
    <source>
        <strain evidence="3">COL-18-3</strain>
    </source>
</reference>
<keyword evidence="3" id="KW-1185">Reference proteome</keyword>
<evidence type="ECO:0000313" key="2">
    <source>
        <dbReference type="EMBL" id="OMH85013.1"/>
    </source>
</evidence>
<gene>
    <name evidence="2" type="ORF">AX774_g1462</name>
</gene>
<dbReference type="Proteomes" id="UP000188320">
    <property type="component" value="Unassembled WGS sequence"/>
</dbReference>
<evidence type="ECO:0000256" key="1">
    <source>
        <dbReference type="SAM" id="MobiDB-lite"/>
    </source>
</evidence>
<evidence type="ECO:0000313" key="3">
    <source>
        <dbReference type="Proteomes" id="UP000188320"/>
    </source>
</evidence>
<comment type="caution">
    <text evidence="2">The sequence shown here is derived from an EMBL/GenBank/DDBJ whole genome shotgun (WGS) entry which is preliminary data.</text>
</comment>
<proteinExistence type="predicted"/>
<organism evidence="2 3">
    <name type="scientific">Zancudomyces culisetae</name>
    <name type="common">Gut fungus</name>
    <name type="synonym">Smittium culisetae</name>
    <dbReference type="NCBI Taxonomy" id="1213189"/>
    <lineage>
        <taxon>Eukaryota</taxon>
        <taxon>Fungi</taxon>
        <taxon>Fungi incertae sedis</taxon>
        <taxon>Zoopagomycota</taxon>
        <taxon>Kickxellomycotina</taxon>
        <taxon>Harpellomycetes</taxon>
        <taxon>Harpellales</taxon>
        <taxon>Legeriomycetaceae</taxon>
        <taxon>Zancudomyces</taxon>
    </lineage>
</organism>
<dbReference type="InterPro" id="IPR038534">
    <property type="entry name" value="Rtr1/RPAP2_sf"/>
</dbReference>
<protein>
    <submittedName>
        <fullName evidence="2">Uncharacterized protein</fullName>
    </submittedName>
</protein>
<name>A0A1R1PVN6_ZANCU</name>
<dbReference type="Gene3D" id="1.25.40.820">
    <property type="match status" value="1"/>
</dbReference>
<dbReference type="EMBL" id="LSSK01000121">
    <property type="protein sequence ID" value="OMH85013.1"/>
    <property type="molecule type" value="Genomic_DNA"/>
</dbReference>
<dbReference type="AlphaFoldDB" id="A0A1R1PVN6"/>